<dbReference type="CDD" id="cd20335">
    <property type="entry name" value="BRcat_RBR"/>
    <property type="match status" value="1"/>
</dbReference>
<reference evidence="12" key="1">
    <citation type="submission" date="2023-06" db="EMBL/GenBank/DDBJ databases">
        <title>Genome-scale phylogeny and comparative genomics of the fungal order Sordariales.</title>
        <authorList>
            <consortium name="Lawrence Berkeley National Laboratory"/>
            <person name="Hensen N."/>
            <person name="Bonometti L."/>
            <person name="Westerberg I."/>
            <person name="Brannstrom I.O."/>
            <person name="Guillou S."/>
            <person name="Cros-Aarteil S."/>
            <person name="Calhoun S."/>
            <person name="Haridas S."/>
            <person name="Kuo A."/>
            <person name="Mondo S."/>
            <person name="Pangilinan J."/>
            <person name="Riley R."/>
            <person name="LaButti K."/>
            <person name="Andreopoulos B."/>
            <person name="Lipzen A."/>
            <person name="Chen C."/>
            <person name="Yanf M."/>
            <person name="Daum C."/>
            <person name="Ng V."/>
            <person name="Clum A."/>
            <person name="Steindorff A."/>
            <person name="Ohm R."/>
            <person name="Martin F."/>
            <person name="Silar P."/>
            <person name="Natvig D."/>
            <person name="Lalanne C."/>
            <person name="Gautier V."/>
            <person name="Ament-velasquez S.L."/>
            <person name="Kruys A."/>
            <person name="Hutchinson M.I."/>
            <person name="Powell A.J."/>
            <person name="Barry K."/>
            <person name="Miller A.N."/>
            <person name="Grigoriev I.V."/>
            <person name="Debuchy R."/>
            <person name="Gladieux P."/>
            <person name="Thoren M.H."/>
            <person name="Johannesson H."/>
        </authorList>
    </citation>
    <scope>NUCLEOTIDE SEQUENCE</scope>
    <source>
        <strain evidence="12">SMH2392-1A</strain>
    </source>
</reference>
<gene>
    <name evidence="12" type="ORF">B0T26DRAFT_722409</name>
</gene>
<evidence type="ECO:0000256" key="1">
    <source>
        <dbReference type="ARBA" id="ARBA00001798"/>
    </source>
</evidence>
<dbReference type="EMBL" id="JAUIRO010000006">
    <property type="protein sequence ID" value="KAK0709654.1"/>
    <property type="molecule type" value="Genomic_DNA"/>
</dbReference>
<feature type="region of interest" description="Disordered" evidence="10">
    <location>
        <begin position="129"/>
        <end position="161"/>
    </location>
</feature>
<dbReference type="Pfam" id="PF01485">
    <property type="entry name" value="IBR"/>
    <property type="match status" value="1"/>
</dbReference>
<evidence type="ECO:0000256" key="4">
    <source>
        <dbReference type="ARBA" id="ARBA00022723"/>
    </source>
</evidence>
<protein>
    <recommendedName>
        <fullName evidence="2">RBR-type E3 ubiquitin transferase</fullName>
        <ecNumber evidence="2">2.3.2.31</ecNumber>
    </recommendedName>
</protein>
<dbReference type="GeneID" id="85325856"/>
<dbReference type="RefSeq" id="XP_060292958.1">
    <property type="nucleotide sequence ID" value="XM_060442586.1"/>
</dbReference>
<name>A0AA40DMY4_9PEZI</name>
<dbReference type="SMART" id="SM00647">
    <property type="entry name" value="IBR"/>
    <property type="match status" value="2"/>
</dbReference>
<dbReference type="EC" id="2.3.2.31" evidence="2"/>
<dbReference type="Gene3D" id="3.30.40.10">
    <property type="entry name" value="Zinc/RING finger domain, C3HC4 (zinc finger)"/>
    <property type="match status" value="1"/>
</dbReference>
<evidence type="ECO:0000256" key="6">
    <source>
        <dbReference type="ARBA" id="ARBA00022771"/>
    </source>
</evidence>
<dbReference type="GO" id="GO:0061630">
    <property type="term" value="F:ubiquitin protein ligase activity"/>
    <property type="evidence" value="ECO:0007669"/>
    <property type="project" value="UniProtKB-EC"/>
</dbReference>
<dbReference type="InterPro" id="IPR002867">
    <property type="entry name" value="IBR_dom"/>
</dbReference>
<keyword evidence="9" id="KW-0175">Coiled coil</keyword>
<evidence type="ECO:0000256" key="5">
    <source>
        <dbReference type="ARBA" id="ARBA00022737"/>
    </source>
</evidence>
<dbReference type="GO" id="GO:0008270">
    <property type="term" value="F:zinc ion binding"/>
    <property type="evidence" value="ECO:0007669"/>
    <property type="project" value="UniProtKB-KW"/>
</dbReference>
<feature type="coiled-coil region" evidence="9">
    <location>
        <begin position="189"/>
        <end position="223"/>
    </location>
</feature>
<keyword evidence="3" id="KW-0808">Transferase</keyword>
<dbReference type="InterPro" id="IPR044066">
    <property type="entry name" value="TRIAD_supradom"/>
</dbReference>
<accession>A0AA40DMY4</accession>
<dbReference type="InterPro" id="IPR031127">
    <property type="entry name" value="E3_UB_ligase_RBR"/>
</dbReference>
<comment type="catalytic activity">
    <reaction evidence="1">
        <text>[E2 ubiquitin-conjugating enzyme]-S-ubiquitinyl-L-cysteine + [acceptor protein]-L-lysine = [E2 ubiquitin-conjugating enzyme]-L-cysteine + [acceptor protein]-N(6)-ubiquitinyl-L-lysine.</text>
        <dbReference type="EC" id="2.3.2.31"/>
    </reaction>
</comment>
<evidence type="ECO:0000256" key="9">
    <source>
        <dbReference type="SAM" id="Coils"/>
    </source>
</evidence>
<evidence type="ECO:0000256" key="8">
    <source>
        <dbReference type="ARBA" id="ARBA00022833"/>
    </source>
</evidence>
<keyword evidence="5" id="KW-0677">Repeat</keyword>
<dbReference type="Proteomes" id="UP001172101">
    <property type="component" value="Unassembled WGS sequence"/>
</dbReference>
<evidence type="ECO:0000259" key="11">
    <source>
        <dbReference type="PROSITE" id="PS51873"/>
    </source>
</evidence>
<dbReference type="InterPro" id="IPR013083">
    <property type="entry name" value="Znf_RING/FYVE/PHD"/>
</dbReference>
<dbReference type="CDD" id="cd20336">
    <property type="entry name" value="Rcat_RBR"/>
    <property type="match status" value="1"/>
</dbReference>
<evidence type="ECO:0000313" key="13">
    <source>
        <dbReference type="Proteomes" id="UP001172101"/>
    </source>
</evidence>
<feature type="compositionally biased region" description="Polar residues" evidence="10">
    <location>
        <begin position="33"/>
        <end position="42"/>
    </location>
</feature>
<dbReference type="Pfam" id="PF22191">
    <property type="entry name" value="IBR_1"/>
    <property type="match status" value="1"/>
</dbReference>
<keyword evidence="6" id="KW-0863">Zinc-finger</keyword>
<feature type="region of interest" description="Disordered" evidence="10">
    <location>
        <begin position="27"/>
        <end position="53"/>
    </location>
</feature>
<evidence type="ECO:0000256" key="3">
    <source>
        <dbReference type="ARBA" id="ARBA00022679"/>
    </source>
</evidence>
<dbReference type="Gene3D" id="1.20.120.1750">
    <property type="match status" value="1"/>
</dbReference>
<dbReference type="PANTHER" id="PTHR11685">
    <property type="entry name" value="RBR FAMILY RING FINGER AND IBR DOMAIN-CONTAINING"/>
    <property type="match status" value="1"/>
</dbReference>
<keyword evidence="8" id="KW-0862">Zinc</keyword>
<keyword evidence="13" id="KW-1185">Reference proteome</keyword>
<dbReference type="GO" id="GO:0016567">
    <property type="term" value="P:protein ubiquitination"/>
    <property type="evidence" value="ECO:0007669"/>
    <property type="project" value="InterPro"/>
</dbReference>
<evidence type="ECO:0000256" key="10">
    <source>
        <dbReference type="SAM" id="MobiDB-lite"/>
    </source>
</evidence>
<evidence type="ECO:0000256" key="7">
    <source>
        <dbReference type="ARBA" id="ARBA00022786"/>
    </source>
</evidence>
<sequence length="831" mass="92725">MPVVNIPAGPSPTAPPRFLIWEHTSVEAPPSEPRNSPLTRSNAVHHRPRSSSTLGELLAATNPLEGRPKIVSPRVVPFSASQTRGQGDVRHEIKDYRHDQNHPGRRTWDNLFDGCYTGIHEPFCQHLQGQGVRQPPQGSSWPVQEESRPRVDSSPESKKNHCTFRSRGDNLRKENMLLRAQLIERNIDLKHLREESVSLKREINNKKDKLQQTDAILEALALEFTNLKQGDMMDHAAIAGDVTLQLRQLKSLYSSIGSALTIRGVLTLQMLQLGPPNSQALERPPANQLTSHHGNLDHVLTLDRAVRLADRLNAHPELLASSLTSIRVCSLCNAPKFLSAPVLLAPFSEPPKKDPKTFSEFSSSPHGETTCCLQFICDSCFLPSVVSSITTDWWDNIDSDCWIKCPFPSCRSTLPVQYNVELATLLRKLRDAQALHHIMQFERATRLRMKIEGIDPTPTAEALGRAADLHKQLIDHGFMRSIFDLSQPPNIGIESMSLDSADGRRILRVPILVGLFNQHNPASDATEAPQDGSNSVQRVLRECMVCAETLLDVTDGTLEEEALWEAAIDGFPGDWAWQSRPFPPQSVLSTCSARHPLNVCRTCIGQHLASQLETRGRAGCETLSCPLPGCSHLYSHSEIRTLASAETFAMYDKLRLLSHLATLPNFRWCLREGCGMGQIHDIPPDMGENVAVHRRRNMILCDSCGFEMCFGHQIPWHHGHSCAEYDTYQATGDPAIEATRLWLSTHTKPCRCGAPVEKRGGCFHMTCRSCGFEFCWECLADWNYIHTIDPLTGDARYERRGHNPGCYFREDSAPQATRVAGNTVIEAIGML</sequence>
<comment type="caution">
    <text evidence="12">The sequence shown here is derived from an EMBL/GenBank/DDBJ whole genome shotgun (WGS) entry which is preliminary data.</text>
</comment>
<organism evidence="12 13">
    <name type="scientific">Lasiosphaeria miniovina</name>
    <dbReference type="NCBI Taxonomy" id="1954250"/>
    <lineage>
        <taxon>Eukaryota</taxon>
        <taxon>Fungi</taxon>
        <taxon>Dikarya</taxon>
        <taxon>Ascomycota</taxon>
        <taxon>Pezizomycotina</taxon>
        <taxon>Sordariomycetes</taxon>
        <taxon>Sordariomycetidae</taxon>
        <taxon>Sordariales</taxon>
        <taxon>Lasiosphaeriaceae</taxon>
        <taxon>Lasiosphaeria</taxon>
    </lineage>
</organism>
<evidence type="ECO:0000256" key="2">
    <source>
        <dbReference type="ARBA" id="ARBA00012251"/>
    </source>
</evidence>
<keyword evidence="4" id="KW-0479">Metal-binding</keyword>
<proteinExistence type="predicted"/>
<evidence type="ECO:0000313" key="12">
    <source>
        <dbReference type="EMBL" id="KAK0709654.1"/>
    </source>
</evidence>
<feature type="compositionally biased region" description="Basic and acidic residues" evidence="10">
    <location>
        <begin position="145"/>
        <end position="159"/>
    </location>
</feature>
<dbReference type="PROSITE" id="PS51873">
    <property type="entry name" value="TRIAD"/>
    <property type="match status" value="1"/>
</dbReference>
<dbReference type="AlphaFoldDB" id="A0AA40DMY4"/>
<keyword evidence="7" id="KW-0833">Ubl conjugation pathway</keyword>
<dbReference type="SUPFAM" id="SSF57850">
    <property type="entry name" value="RING/U-box"/>
    <property type="match status" value="2"/>
</dbReference>
<feature type="domain" description="RING-type" evidence="11">
    <location>
        <begin position="539"/>
        <end position="798"/>
    </location>
</feature>